<dbReference type="EMBL" id="ABDC03022437">
    <property type="status" value="NOT_ANNOTATED_CDS"/>
    <property type="molecule type" value="Genomic_DNA"/>
</dbReference>
<comment type="subcellular location">
    <subcellularLocation>
        <location evidence="1">Nucleus speckle</location>
    </subcellularLocation>
    <subcellularLocation>
        <location evidence="2">Nucleus</location>
        <location evidence="2">Cajal body</location>
    </subcellularLocation>
</comment>
<feature type="domain" description="DEAD-box RNA helicase Q" evidence="25">
    <location>
        <begin position="343"/>
        <end position="371"/>
    </location>
</feature>
<feature type="short sequence motif" description="Q motif" evidence="20">
    <location>
        <begin position="343"/>
        <end position="371"/>
    </location>
</feature>
<dbReference type="GO" id="GO:0003723">
    <property type="term" value="F:RNA binding"/>
    <property type="evidence" value="ECO:0007669"/>
    <property type="project" value="UniProtKB-KW"/>
</dbReference>
<evidence type="ECO:0000313" key="27">
    <source>
        <dbReference type="Proteomes" id="UP000694394"/>
    </source>
</evidence>
<dbReference type="PANTHER" id="PTHR47958">
    <property type="entry name" value="ATP-DEPENDENT RNA HELICASE DBP3"/>
    <property type="match status" value="1"/>
</dbReference>
<evidence type="ECO:0000256" key="13">
    <source>
        <dbReference type="ARBA" id="ARBA00023242"/>
    </source>
</evidence>
<dbReference type="SUPFAM" id="SSF52540">
    <property type="entry name" value="P-loop containing nucleoside triphosphate hydrolases"/>
    <property type="match status" value="2"/>
</dbReference>
<dbReference type="InterPro" id="IPR001650">
    <property type="entry name" value="Helicase_C-like"/>
</dbReference>
<keyword evidence="6" id="KW-0547">Nucleotide-binding</keyword>
<dbReference type="SMART" id="SM00490">
    <property type="entry name" value="HELICc"/>
    <property type="match status" value="1"/>
</dbReference>
<evidence type="ECO:0000256" key="5">
    <source>
        <dbReference type="ARBA" id="ARBA00022728"/>
    </source>
</evidence>
<evidence type="ECO:0000256" key="12">
    <source>
        <dbReference type="ARBA" id="ARBA00023187"/>
    </source>
</evidence>
<dbReference type="CDD" id="cd18787">
    <property type="entry name" value="SF2_C_DEAD"/>
    <property type="match status" value="1"/>
</dbReference>
<comment type="similarity">
    <text evidence="14">Belongs to the DEAD box helicase family. DDX46/PRP5 subfamily.</text>
</comment>
<keyword evidence="11 21" id="KW-0175">Coiled coil</keyword>
<dbReference type="Pfam" id="PF00271">
    <property type="entry name" value="Helicase_C"/>
    <property type="match status" value="1"/>
</dbReference>
<comment type="subunit">
    <text evidence="19">Component of the 17S U2 SnRNP complex, a ribonucleoprotein complex that contains small nuclear RNA (snRNA) U2 and a number of specific proteins. Within the 17S U2 SnRNP complex, DDX46 is part of the SF3B subcomplex, which is required for 'A' complex assembly formed by the stable binding of U2 snRNP to the branchpoint sequence in pre-mRNA. Recruited to the 17S U2 SnRNP complex following release of DDX42; DDX42 and DDX46 bind the SF3B subcomplex in a competitive manner.</text>
</comment>
<evidence type="ECO:0000256" key="15">
    <source>
        <dbReference type="ARBA" id="ARBA00047984"/>
    </source>
</evidence>
<feature type="domain" description="Helicase ATP-binding" evidence="23">
    <location>
        <begin position="374"/>
        <end position="542"/>
    </location>
</feature>
<keyword evidence="4" id="KW-0507">mRNA processing</keyword>
<evidence type="ECO:0000256" key="6">
    <source>
        <dbReference type="ARBA" id="ARBA00022741"/>
    </source>
</evidence>
<feature type="compositionally biased region" description="Basic residues" evidence="22">
    <location>
        <begin position="50"/>
        <end position="73"/>
    </location>
</feature>
<evidence type="ECO:0000256" key="11">
    <source>
        <dbReference type="ARBA" id="ARBA00023054"/>
    </source>
</evidence>
<sequence length="992" mass="112913">MGRESRHYRKRSASRGRSGSRSRSRSPSDKRSKRGDDRRSRSRDRDRRRERSRSRDKRRSRSRDRKRLRRSRSRERDRSRERRRSRSRDRRRSRSRSRGRRSRSSSPGNKSKKAENRKHDLECHLLMLVLLFIFPLSLFFFPKNFDQNKLEEEMRKRKERVEKWREEQRKKAMENIGELKKEIEETKQGKKWSLEDDDDLYPHCLHVNYIEEGKGAVCLGVSGVGQKSGPTVTKVVTVVTTKKAIVDADKKKGELMENDQDAMEYSSEEEEVDLQTALTGYQTKQRKLLEPVDHGKIEYEPFRKNFYVEVPELAKMSQEEVNVFRLEMEGITVKGKGCPKPIKSWVQCGISMKILNSLKKHGYEKPTPIQTQAIPAIMSGRDLIGIAKTGSGKTIAFLLPMFRHIMDQRSLEEGEGPIAVIMTPTRELALQITKECKKFSKTLGLRVVCVYGGTGISEQIAELKRGAEIIVCTPGRMIDMLAANSGKSGVFFYYTHLFVLFSQVMRIVDNVRPDRQTVMFSATFPRAMEALARRILSKPIEVQVGGRSVVCSDVEQQVIVIEEEKKFLKLLELLGHYQESGSVIIFVDKQEHADGLLKDLMRASYPCMSLHGGIDQYDRDSIINDFKNGTCKLLVATSVAARGLDVKHLILVVNYSCPNHYEDYVHRAGRTGRAGNKGYAYTFITEDQARYAGDIIKALELSGTAVPPDLEKLWSDFKDQQKAEGKIIKKSSGFSGKGFKFDETEQALANERKKLQKAALGLQDSDDEDAAVDIDEQIESMFNSKKRVKDMAAPGTSSVPAPTAGNAEKLEIAKRLALRINAQKNLGIESQDVMQQATNAILRGGTILAPTVSAKTIAEQLAEKINAKLNYVPLEKQEEERQDGGQNESFKRYEEELEINDFPQTARWKVTSKEALQRISEYSEAAITIRGTYFPPGKEPKEGERKIYLAIESANELAVQKAKAEITRLIKEELIRLQNSYQPTNKGRYKVL</sequence>
<name>A0A8C5VW94_MICMU</name>
<evidence type="ECO:0000256" key="18">
    <source>
        <dbReference type="ARBA" id="ARBA00050042"/>
    </source>
</evidence>
<evidence type="ECO:0000256" key="7">
    <source>
        <dbReference type="ARBA" id="ARBA00022801"/>
    </source>
</evidence>
<keyword evidence="27" id="KW-1185">Reference proteome</keyword>
<dbReference type="GO" id="GO:0005681">
    <property type="term" value="C:spliceosomal complex"/>
    <property type="evidence" value="ECO:0007669"/>
    <property type="project" value="UniProtKB-KW"/>
</dbReference>
<keyword evidence="7" id="KW-0378">Hydrolase</keyword>
<dbReference type="PROSITE" id="PS51192">
    <property type="entry name" value="HELICASE_ATP_BIND_1"/>
    <property type="match status" value="1"/>
</dbReference>
<evidence type="ECO:0000313" key="26">
    <source>
        <dbReference type="Ensembl" id="ENSMICP00000031581.2"/>
    </source>
</evidence>
<protein>
    <recommendedName>
        <fullName evidence="17">Probable ATP-dependent RNA helicase DDX46</fullName>
        <ecNumber evidence="3">3.6.4.13</ecNumber>
    </recommendedName>
    <alternativeName>
        <fullName evidence="18">DEAD box protein 46</fullName>
    </alternativeName>
</protein>
<evidence type="ECO:0000256" key="4">
    <source>
        <dbReference type="ARBA" id="ARBA00022664"/>
    </source>
</evidence>
<gene>
    <name evidence="26" type="primary">DDX46</name>
</gene>
<feature type="coiled-coil region" evidence="21">
    <location>
        <begin position="147"/>
        <end position="189"/>
    </location>
</feature>
<organism evidence="26 27">
    <name type="scientific">Microcebus murinus</name>
    <name type="common">Gray mouse lemur</name>
    <name type="synonym">Lemur murinus</name>
    <dbReference type="NCBI Taxonomy" id="30608"/>
    <lineage>
        <taxon>Eukaryota</taxon>
        <taxon>Metazoa</taxon>
        <taxon>Chordata</taxon>
        <taxon>Craniata</taxon>
        <taxon>Vertebrata</taxon>
        <taxon>Euteleostomi</taxon>
        <taxon>Mammalia</taxon>
        <taxon>Eutheria</taxon>
        <taxon>Euarchontoglires</taxon>
        <taxon>Primates</taxon>
        <taxon>Strepsirrhini</taxon>
        <taxon>Lemuriformes</taxon>
        <taxon>Cheirogaleidae</taxon>
        <taxon>Microcebus</taxon>
    </lineage>
</organism>
<keyword evidence="9" id="KW-0067">ATP-binding</keyword>
<feature type="compositionally biased region" description="Basic and acidic residues" evidence="22">
    <location>
        <begin position="26"/>
        <end position="49"/>
    </location>
</feature>
<dbReference type="InterPro" id="IPR014001">
    <property type="entry name" value="Helicase_ATP-bd"/>
</dbReference>
<dbReference type="GO" id="GO:0016607">
    <property type="term" value="C:nuclear speck"/>
    <property type="evidence" value="ECO:0007669"/>
    <property type="project" value="UniProtKB-SubCell"/>
</dbReference>
<dbReference type="Gene3D" id="3.40.50.300">
    <property type="entry name" value="P-loop containing nucleotide triphosphate hydrolases"/>
    <property type="match status" value="2"/>
</dbReference>
<reference evidence="26" key="2">
    <citation type="submission" date="2025-08" db="UniProtKB">
        <authorList>
            <consortium name="Ensembl"/>
        </authorList>
    </citation>
    <scope>IDENTIFICATION</scope>
</reference>
<evidence type="ECO:0000256" key="9">
    <source>
        <dbReference type="ARBA" id="ARBA00022840"/>
    </source>
</evidence>
<evidence type="ECO:0000256" key="20">
    <source>
        <dbReference type="PROSITE-ProRule" id="PRU00552"/>
    </source>
</evidence>
<keyword evidence="10" id="KW-0694">RNA-binding</keyword>
<dbReference type="PROSITE" id="PS51194">
    <property type="entry name" value="HELICASE_CTER"/>
    <property type="match status" value="1"/>
</dbReference>
<dbReference type="EC" id="3.6.4.13" evidence="3"/>
<feature type="compositionally biased region" description="Basic residues" evidence="22">
    <location>
        <begin position="81"/>
        <end position="103"/>
    </location>
</feature>
<keyword evidence="5" id="KW-0747">Spliceosome</keyword>
<evidence type="ECO:0000256" key="22">
    <source>
        <dbReference type="SAM" id="MobiDB-lite"/>
    </source>
</evidence>
<evidence type="ECO:0000256" key="3">
    <source>
        <dbReference type="ARBA" id="ARBA00012552"/>
    </source>
</evidence>
<dbReference type="GO" id="GO:0015030">
    <property type="term" value="C:Cajal body"/>
    <property type="evidence" value="ECO:0007669"/>
    <property type="project" value="UniProtKB-SubCell"/>
</dbReference>
<keyword evidence="13" id="KW-0539">Nucleus</keyword>
<evidence type="ECO:0000256" key="17">
    <source>
        <dbReference type="ARBA" id="ARBA00050029"/>
    </source>
</evidence>
<dbReference type="GO" id="GO:0003724">
    <property type="term" value="F:RNA helicase activity"/>
    <property type="evidence" value="ECO:0007669"/>
    <property type="project" value="UniProtKB-EC"/>
</dbReference>
<evidence type="ECO:0000256" key="21">
    <source>
        <dbReference type="SAM" id="Coils"/>
    </source>
</evidence>
<evidence type="ECO:0000259" key="24">
    <source>
        <dbReference type="PROSITE" id="PS51194"/>
    </source>
</evidence>
<dbReference type="InterPro" id="IPR014014">
    <property type="entry name" value="RNA_helicase_DEAD_Q_motif"/>
</dbReference>
<dbReference type="Pfam" id="PF23469">
    <property type="entry name" value="KH_12"/>
    <property type="match status" value="1"/>
</dbReference>
<evidence type="ECO:0000256" key="10">
    <source>
        <dbReference type="ARBA" id="ARBA00022884"/>
    </source>
</evidence>
<proteinExistence type="inferred from homology"/>
<evidence type="ECO:0000256" key="14">
    <source>
        <dbReference type="ARBA" id="ARBA00038511"/>
    </source>
</evidence>
<feature type="domain" description="Helicase C-terminal" evidence="24">
    <location>
        <begin position="553"/>
        <end position="714"/>
    </location>
</feature>
<evidence type="ECO:0000256" key="19">
    <source>
        <dbReference type="ARBA" id="ARBA00064119"/>
    </source>
</evidence>
<dbReference type="AlphaFoldDB" id="A0A8C5VW94"/>
<dbReference type="GeneTree" id="ENSGT00940000157753"/>
<feature type="compositionally biased region" description="Basic residues" evidence="22">
    <location>
        <begin position="1"/>
        <end position="24"/>
    </location>
</feature>
<accession>A0A8C5VW94</accession>
<dbReference type="InterPro" id="IPR027417">
    <property type="entry name" value="P-loop_NTPase"/>
</dbReference>
<dbReference type="EMBL" id="ABDC03022438">
    <property type="status" value="NOT_ANNOTATED_CDS"/>
    <property type="molecule type" value="Genomic_DNA"/>
</dbReference>
<dbReference type="Pfam" id="PF00270">
    <property type="entry name" value="DEAD"/>
    <property type="match status" value="1"/>
</dbReference>
<dbReference type="InterPro" id="IPR056149">
    <property type="entry name" value="PRP5/DDX46/KHDC4_KH"/>
</dbReference>
<keyword evidence="12" id="KW-0508">mRNA splicing</keyword>
<evidence type="ECO:0000256" key="8">
    <source>
        <dbReference type="ARBA" id="ARBA00022806"/>
    </source>
</evidence>
<dbReference type="SMART" id="SM00487">
    <property type="entry name" value="DEXDc"/>
    <property type="match status" value="1"/>
</dbReference>
<comment type="function">
    <text evidence="16">Component of the 17S U2 SnRNP complex of the spliceosome, a large ribonucleoprotein complex that removes introns from transcribed pre-mRNAs. The 17S U2 SnRNP complex (1) directly participates in early spliceosome assembly and (2) mediates recognition of the intron branch site during pre-mRNA splicing by promoting the selection of the pre-mRNA branch-site adenosine, the nucleophile for the first step of splicing. Within the 17S U2 SnRNP complex, DDX46 plays essential roles during assembly of pre-spliceosome and proofreading of the branch site.</text>
</comment>
<dbReference type="GO" id="GO:0005524">
    <property type="term" value="F:ATP binding"/>
    <property type="evidence" value="ECO:0007669"/>
    <property type="project" value="UniProtKB-KW"/>
</dbReference>
<dbReference type="FunFam" id="3.40.50.300:FF:000584">
    <property type="entry name" value="probable ATP-dependent RNA helicase DDX46"/>
    <property type="match status" value="1"/>
</dbReference>
<reference evidence="26" key="1">
    <citation type="submission" date="2016-12" db="EMBL/GenBank/DDBJ databases">
        <title>Mouse lemur reference genome and diversity panel.</title>
        <authorList>
            <person name="Harris R."/>
            <person name="Larsen P."/>
            <person name="Liu Y."/>
            <person name="Hughes D.S."/>
            <person name="Murali S."/>
            <person name="Raveendran M."/>
            <person name="Korchina V."/>
            <person name="Wang M."/>
            <person name="Jhangiani S."/>
            <person name="Bandaranaike D."/>
            <person name="Bellair M."/>
            <person name="Blankenburg K."/>
            <person name="Chao H."/>
            <person name="Dahdouli M."/>
            <person name="Dinh H."/>
            <person name="Doddapaneni H."/>
            <person name="English A."/>
            <person name="Firestine M."/>
            <person name="Gnanaolivu R."/>
            <person name="Gross S."/>
            <person name="Hernandez B."/>
            <person name="Javaid M."/>
            <person name="Jayaseelan J."/>
            <person name="Jones J."/>
            <person name="Khan Z."/>
            <person name="Kovar C."/>
            <person name="Kurapati P."/>
            <person name="Le B."/>
            <person name="Lee S."/>
            <person name="Li M."/>
            <person name="Mathew T."/>
            <person name="Narasimhan A."/>
            <person name="Ngo D."/>
            <person name="Nguyen L."/>
            <person name="Okwuonu G."/>
            <person name="Ongeri F."/>
            <person name="Osuji N."/>
            <person name="Pu L.-L."/>
            <person name="Puazo M."/>
            <person name="Quiroz J."/>
            <person name="Raj R."/>
            <person name="Rajbhandari K."/>
            <person name="Reid J.G."/>
            <person name="Santibanez J."/>
            <person name="Sexton D."/>
            <person name="Skinner E."/>
            <person name="Vee V."/>
            <person name="Weissenberger G."/>
            <person name="Wu Y."/>
            <person name="Xin Y."/>
            <person name="Han Y."/>
            <person name="Campbell C."/>
            <person name="Brown A."/>
            <person name="Sullivan B."/>
            <person name="Shelton J."/>
            <person name="Brown S."/>
            <person name="Dudchenko O."/>
            <person name="Machol I."/>
            <person name="Durand N."/>
            <person name="Shamim M."/>
            <person name="Lieberman A."/>
            <person name="Muzny D.M."/>
            <person name="Richards S."/>
            <person name="Yoder A."/>
            <person name="Worley K.C."/>
            <person name="Rogers J."/>
            <person name="Gibbs R.A."/>
        </authorList>
    </citation>
    <scope>NUCLEOTIDE SEQUENCE [LARGE SCALE GENOMIC DNA]</scope>
</reference>
<dbReference type="CDD" id="cd17953">
    <property type="entry name" value="DEADc_DDX46"/>
    <property type="match status" value="1"/>
</dbReference>
<dbReference type="InterPro" id="IPR011545">
    <property type="entry name" value="DEAD/DEAH_box_helicase_dom"/>
</dbReference>
<comment type="catalytic activity">
    <reaction evidence="15">
        <text>ATP + H2O = ADP + phosphate + H(+)</text>
        <dbReference type="Rhea" id="RHEA:13065"/>
        <dbReference type="ChEBI" id="CHEBI:15377"/>
        <dbReference type="ChEBI" id="CHEBI:15378"/>
        <dbReference type="ChEBI" id="CHEBI:30616"/>
        <dbReference type="ChEBI" id="CHEBI:43474"/>
        <dbReference type="ChEBI" id="CHEBI:456216"/>
        <dbReference type="EC" id="3.6.4.13"/>
    </reaction>
</comment>
<dbReference type="Proteomes" id="UP000694394">
    <property type="component" value="Chromosome 19"/>
</dbReference>
<dbReference type="FunFam" id="3.40.50.300:FF:000079">
    <property type="entry name" value="probable ATP-dependent RNA helicase DDX17"/>
    <property type="match status" value="1"/>
</dbReference>
<dbReference type="GO" id="GO:0000398">
    <property type="term" value="P:mRNA splicing, via spliceosome"/>
    <property type="evidence" value="ECO:0007669"/>
    <property type="project" value="UniProtKB-ARBA"/>
</dbReference>
<keyword evidence="8" id="KW-0347">Helicase</keyword>
<dbReference type="PROSITE" id="PS51195">
    <property type="entry name" value="Q_MOTIF"/>
    <property type="match status" value="1"/>
</dbReference>
<evidence type="ECO:0000256" key="2">
    <source>
        <dbReference type="ARBA" id="ARBA00004408"/>
    </source>
</evidence>
<dbReference type="Ensembl" id="ENSMICT00000043438.2">
    <property type="protein sequence ID" value="ENSMICP00000031581.2"/>
    <property type="gene ID" value="ENSMICG00000028626.2"/>
</dbReference>
<evidence type="ECO:0000259" key="23">
    <source>
        <dbReference type="PROSITE" id="PS51192"/>
    </source>
</evidence>
<dbReference type="CDD" id="cd22473">
    <property type="entry name" value="KH-I_DDX46"/>
    <property type="match status" value="1"/>
</dbReference>
<reference evidence="26" key="3">
    <citation type="submission" date="2025-09" db="UniProtKB">
        <authorList>
            <consortium name="Ensembl"/>
        </authorList>
    </citation>
    <scope>IDENTIFICATION</scope>
</reference>
<evidence type="ECO:0000259" key="25">
    <source>
        <dbReference type="PROSITE" id="PS51195"/>
    </source>
</evidence>
<dbReference type="GO" id="GO:0016787">
    <property type="term" value="F:hydrolase activity"/>
    <property type="evidence" value="ECO:0007669"/>
    <property type="project" value="UniProtKB-KW"/>
</dbReference>
<feature type="region of interest" description="Disordered" evidence="22">
    <location>
        <begin position="1"/>
        <end position="116"/>
    </location>
</feature>
<evidence type="ECO:0000256" key="1">
    <source>
        <dbReference type="ARBA" id="ARBA00004324"/>
    </source>
</evidence>
<evidence type="ECO:0000256" key="16">
    <source>
        <dbReference type="ARBA" id="ARBA00049949"/>
    </source>
</evidence>